<feature type="compositionally biased region" description="Polar residues" evidence="1">
    <location>
        <begin position="210"/>
        <end position="219"/>
    </location>
</feature>
<evidence type="ECO:0000256" key="1">
    <source>
        <dbReference type="SAM" id="MobiDB-lite"/>
    </source>
</evidence>
<dbReference type="Proteomes" id="UP000799771">
    <property type="component" value="Unassembled WGS sequence"/>
</dbReference>
<gene>
    <name evidence="3" type="ORF">P153DRAFT_346499</name>
</gene>
<feature type="region of interest" description="Disordered" evidence="1">
    <location>
        <begin position="46"/>
        <end position="66"/>
    </location>
</feature>
<feature type="compositionally biased region" description="Low complexity" evidence="1">
    <location>
        <begin position="191"/>
        <end position="203"/>
    </location>
</feature>
<feature type="compositionally biased region" description="Polar residues" evidence="1">
    <location>
        <begin position="294"/>
        <end position="306"/>
    </location>
</feature>
<keyword evidence="2" id="KW-0472">Membrane</keyword>
<feature type="compositionally biased region" description="Basic and acidic residues" evidence="1">
    <location>
        <begin position="166"/>
        <end position="185"/>
    </location>
</feature>
<evidence type="ECO:0000313" key="3">
    <source>
        <dbReference type="EMBL" id="KAF2126588.1"/>
    </source>
</evidence>
<dbReference type="GeneID" id="54406558"/>
<proteinExistence type="predicted"/>
<organism evidence="3 4">
    <name type="scientific">Dothidotthia symphoricarpi CBS 119687</name>
    <dbReference type="NCBI Taxonomy" id="1392245"/>
    <lineage>
        <taxon>Eukaryota</taxon>
        <taxon>Fungi</taxon>
        <taxon>Dikarya</taxon>
        <taxon>Ascomycota</taxon>
        <taxon>Pezizomycotina</taxon>
        <taxon>Dothideomycetes</taxon>
        <taxon>Pleosporomycetidae</taxon>
        <taxon>Pleosporales</taxon>
        <taxon>Dothidotthiaceae</taxon>
        <taxon>Dothidotthia</taxon>
    </lineage>
</organism>
<dbReference type="AlphaFoldDB" id="A0A6A6A724"/>
<feature type="compositionally biased region" description="Polar residues" evidence="1">
    <location>
        <begin position="316"/>
        <end position="325"/>
    </location>
</feature>
<name>A0A6A6A724_9PLEO</name>
<feature type="compositionally biased region" description="Low complexity" evidence="1">
    <location>
        <begin position="56"/>
        <end position="66"/>
    </location>
</feature>
<protein>
    <submittedName>
        <fullName evidence="3">Uncharacterized protein</fullName>
    </submittedName>
</protein>
<dbReference type="RefSeq" id="XP_033520980.1">
    <property type="nucleotide sequence ID" value="XM_033666126.1"/>
</dbReference>
<feature type="compositionally biased region" description="Basic and acidic residues" evidence="1">
    <location>
        <begin position="405"/>
        <end position="422"/>
    </location>
</feature>
<reference evidence="3" key="1">
    <citation type="journal article" date="2020" name="Stud. Mycol.">
        <title>101 Dothideomycetes genomes: a test case for predicting lifestyles and emergence of pathogens.</title>
        <authorList>
            <person name="Haridas S."/>
            <person name="Albert R."/>
            <person name="Binder M."/>
            <person name="Bloem J."/>
            <person name="Labutti K."/>
            <person name="Salamov A."/>
            <person name="Andreopoulos B."/>
            <person name="Baker S."/>
            <person name="Barry K."/>
            <person name="Bills G."/>
            <person name="Bluhm B."/>
            <person name="Cannon C."/>
            <person name="Castanera R."/>
            <person name="Culley D."/>
            <person name="Daum C."/>
            <person name="Ezra D."/>
            <person name="Gonzalez J."/>
            <person name="Henrissat B."/>
            <person name="Kuo A."/>
            <person name="Liang C."/>
            <person name="Lipzen A."/>
            <person name="Lutzoni F."/>
            <person name="Magnuson J."/>
            <person name="Mondo S."/>
            <person name="Nolan M."/>
            <person name="Ohm R."/>
            <person name="Pangilinan J."/>
            <person name="Park H.-J."/>
            <person name="Ramirez L."/>
            <person name="Alfaro M."/>
            <person name="Sun H."/>
            <person name="Tritt A."/>
            <person name="Yoshinaga Y."/>
            <person name="Zwiers L.-H."/>
            <person name="Turgeon B."/>
            <person name="Goodwin S."/>
            <person name="Spatafora J."/>
            <person name="Crous P."/>
            <person name="Grigoriev I."/>
        </authorList>
    </citation>
    <scope>NUCLEOTIDE SEQUENCE</scope>
    <source>
        <strain evidence="3">CBS 119687</strain>
    </source>
</reference>
<keyword evidence="2" id="KW-1133">Transmembrane helix</keyword>
<keyword evidence="2" id="KW-0812">Transmembrane</keyword>
<feature type="compositionally biased region" description="Polar residues" evidence="1">
    <location>
        <begin position="243"/>
        <end position="252"/>
    </location>
</feature>
<feature type="region of interest" description="Disordered" evidence="1">
    <location>
        <begin position="383"/>
        <end position="424"/>
    </location>
</feature>
<dbReference type="OrthoDB" id="5411141at2759"/>
<feature type="region of interest" description="Disordered" evidence="1">
    <location>
        <begin position="1"/>
        <end position="33"/>
    </location>
</feature>
<evidence type="ECO:0000313" key="4">
    <source>
        <dbReference type="Proteomes" id="UP000799771"/>
    </source>
</evidence>
<feature type="transmembrane region" description="Helical" evidence="2">
    <location>
        <begin position="129"/>
        <end position="151"/>
    </location>
</feature>
<accession>A0A6A6A724</accession>
<feature type="region of interest" description="Disordered" evidence="1">
    <location>
        <begin position="166"/>
        <end position="344"/>
    </location>
</feature>
<dbReference type="EMBL" id="ML977513">
    <property type="protein sequence ID" value="KAF2126588.1"/>
    <property type="molecule type" value="Genomic_DNA"/>
</dbReference>
<evidence type="ECO:0000256" key="2">
    <source>
        <dbReference type="SAM" id="Phobius"/>
    </source>
</evidence>
<sequence>MPMSRSRAFRNGVNHAGMKRGHMEDNNQSGGIEATNPVLIIDRILRRSHTKRKEPTSTNDPTTTTEILNTTYTGSAPTLITLAMAADDSKSTIGAQAATQPMETVVVSLGPPPPKPHHETGISQTTEHLLIAAGSIGATIVVVMVIFAIYTMRKRGISFKMVVNKRNEDSTRAPSRDDWENKQTFEDDFGSTNKSVRSGSSSSRPPTQPLVRSNSSNQYELGRSAPGEPGSFNNGIARANPHLRNNSATPSSHILPGDNQRRSASTRNTRSIDDNDSELTYTDPPRPPPPTFKQFMSNRPSISQRTGLGGVIPSRFSWTNSQAPQTPHDPYNDGASQPRGRDSYMTQASEVPRFRTIDSWVNQQSNRVDAQKLKQQFRMTRSSTYSADDHGDEVPAMPAVPKGYTEPRDQPETNTRHVRNESHATTTTAPIFKHHPGNEVRFSTRSMVPSEILDMGRQNAAL</sequence>
<keyword evidence="4" id="KW-1185">Reference proteome</keyword>